<organism evidence="1 2">
    <name type="scientific">Rhizophagus irregularis</name>
    <dbReference type="NCBI Taxonomy" id="588596"/>
    <lineage>
        <taxon>Eukaryota</taxon>
        <taxon>Fungi</taxon>
        <taxon>Fungi incertae sedis</taxon>
        <taxon>Mucoromycota</taxon>
        <taxon>Glomeromycotina</taxon>
        <taxon>Glomeromycetes</taxon>
        <taxon>Glomerales</taxon>
        <taxon>Glomeraceae</taxon>
        <taxon>Rhizophagus</taxon>
    </lineage>
</organism>
<evidence type="ECO:0000313" key="2">
    <source>
        <dbReference type="Proteomes" id="UP000233469"/>
    </source>
</evidence>
<accession>A0A2N1N9H5</accession>
<reference evidence="1 2" key="1">
    <citation type="submission" date="2016-04" db="EMBL/GenBank/DDBJ databases">
        <title>Genome analyses suggest a sexual origin of heterokaryosis in a supposedly ancient asexual fungus.</title>
        <authorList>
            <person name="Ropars J."/>
            <person name="Sedzielewska K."/>
            <person name="Noel J."/>
            <person name="Charron P."/>
            <person name="Farinelli L."/>
            <person name="Marton T."/>
            <person name="Kruger M."/>
            <person name="Pelin A."/>
            <person name="Brachmann A."/>
            <person name="Corradi N."/>
        </authorList>
    </citation>
    <scope>NUCLEOTIDE SEQUENCE [LARGE SCALE GENOMIC DNA]</scope>
    <source>
        <strain evidence="1 2">C2</strain>
    </source>
</reference>
<comment type="caution">
    <text evidence="1">The sequence shown here is derived from an EMBL/GenBank/DDBJ whole genome shotgun (WGS) entry which is preliminary data.</text>
</comment>
<protein>
    <submittedName>
        <fullName evidence="1">Uncharacterized protein</fullName>
    </submittedName>
</protein>
<reference evidence="1 2" key="2">
    <citation type="submission" date="2017-10" db="EMBL/GenBank/DDBJ databases">
        <title>Extensive intraspecific genome diversity in a model arbuscular mycorrhizal fungus.</title>
        <authorList>
            <person name="Chen E.C.H."/>
            <person name="Morin E."/>
            <person name="Baudet D."/>
            <person name="Noel J."/>
            <person name="Ndikumana S."/>
            <person name="Charron P."/>
            <person name="St-Onge C."/>
            <person name="Giorgi J."/>
            <person name="Grigoriev I.V."/>
            <person name="Roux C."/>
            <person name="Martin F.M."/>
            <person name="Corradi N."/>
        </authorList>
    </citation>
    <scope>NUCLEOTIDE SEQUENCE [LARGE SCALE GENOMIC DNA]</scope>
    <source>
        <strain evidence="1 2">C2</strain>
    </source>
</reference>
<evidence type="ECO:0000313" key="1">
    <source>
        <dbReference type="EMBL" id="PKK70501.1"/>
    </source>
</evidence>
<gene>
    <name evidence="1" type="ORF">RhiirC2_746333</name>
</gene>
<dbReference type="Proteomes" id="UP000233469">
    <property type="component" value="Unassembled WGS sequence"/>
</dbReference>
<name>A0A2N1N9H5_9GLOM</name>
<sequence>VSRAAIKHIKEEKQNFKAYIFRKLLLKLPHNESSLYNGYVTKKSATKHFRDWIFNVISTPH</sequence>
<dbReference type="AlphaFoldDB" id="A0A2N1N9H5"/>
<dbReference type="EMBL" id="LLXL01000609">
    <property type="protein sequence ID" value="PKK70501.1"/>
    <property type="molecule type" value="Genomic_DNA"/>
</dbReference>
<proteinExistence type="predicted"/>
<feature type="non-terminal residue" evidence="1">
    <location>
        <position position="1"/>
    </location>
</feature>